<protein>
    <submittedName>
        <fullName evidence="1">Uncharacterized protein</fullName>
    </submittedName>
</protein>
<proteinExistence type="predicted"/>
<gene>
    <name evidence="1" type="ORF">SOCEGT47_060360</name>
</gene>
<dbReference type="Proteomes" id="UP000295781">
    <property type="component" value="Chromosome"/>
</dbReference>
<organism evidence="1 2">
    <name type="scientific">Sorangium cellulosum</name>
    <name type="common">Polyangium cellulosum</name>
    <dbReference type="NCBI Taxonomy" id="56"/>
    <lineage>
        <taxon>Bacteria</taxon>
        <taxon>Pseudomonadati</taxon>
        <taxon>Myxococcota</taxon>
        <taxon>Polyangia</taxon>
        <taxon>Polyangiales</taxon>
        <taxon>Polyangiaceae</taxon>
        <taxon>Sorangium</taxon>
    </lineage>
</organism>
<dbReference type="EMBL" id="CP012670">
    <property type="protein sequence ID" value="AUX25489.1"/>
    <property type="molecule type" value="Genomic_DNA"/>
</dbReference>
<evidence type="ECO:0000313" key="2">
    <source>
        <dbReference type="Proteomes" id="UP000295781"/>
    </source>
</evidence>
<reference evidence="1 2" key="1">
    <citation type="submission" date="2015-09" db="EMBL/GenBank/DDBJ databases">
        <title>Sorangium comparison.</title>
        <authorList>
            <person name="Zaburannyi N."/>
            <person name="Bunk B."/>
            <person name="Overmann J."/>
            <person name="Mueller R."/>
        </authorList>
    </citation>
    <scope>NUCLEOTIDE SEQUENCE [LARGE SCALE GENOMIC DNA]</scope>
    <source>
        <strain evidence="1 2">So ceGT47</strain>
    </source>
</reference>
<sequence length="187" mass="21178">MRVFAAEQVEVVRKTLREKTRLGPKPELVGLEEIARRARCSMQRIRRRLGPKLPAGRKLSQGPRAWWGFTPKEAKLIVAWVKRHVRRKRRAQGGTSRSEDPGPEVLRPVAFAQSPEGLTTHRAPGQCAERVEGPRLAQRARGANEPAVLTRRTVRARETTRRTHHFGAVIWYEQATIACAATTLIDR</sequence>
<evidence type="ECO:0000313" key="1">
    <source>
        <dbReference type="EMBL" id="AUX25489.1"/>
    </source>
</evidence>
<name>A0A4P2Q7Q9_SORCE</name>
<dbReference type="AlphaFoldDB" id="A0A4P2Q7Q9"/>
<accession>A0A4P2Q7Q9</accession>